<dbReference type="Proteomes" id="UP001501588">
    <property type="component" value="Unassembled WGS sequence"/>
</dbReference>
<evidence type="ECO:0000256" key="4">
    <source>
        <dbReference type="ARBA" id="ARBA00022833"/>
    </source>
</evidence>
<gene>
    <name evidence="9" type="ORF">GCM10009416_39440</name>
</gene>
<sequence>MRWFKGMLGGRPTAEADEWVSRDWDAADEPPARPAGFADAMAAFEAGAAALLGRPLPPPDPPAPSVQPAAPRRPRQADAGVTSQPRRMQTGGAPPDAPEAVAEHRPSGVPEARARDGSAARGTLDHHGAAAAQAAGPRGPGRPAPEEMPPFPSTGPHGHRGRMRDKLLERGADALADYELLEMLLFFAFKTGDTKPLAKELINRYGSFAAVLAAPPRELLEARGLGPHSVSAIKLVQASALRLAKAEVMERPVLNNWDRLSDYLTAALARERVEQFRVLFLDPRNRLLADEAQGKGTVNHTPVYPREVVKRALEVGATALILVHNHPSGDPTPSRADVEMTAEVKAAAGVFGIAVHDHLIVGNGRQTSLRREGLL</sequence>
<keyword evidence="2" id="KW-0479">Metal-binding</keyword>
<comment type="caution">
    <text evidence="9">The sequence shown here is derived from an EMBL/GenBank/DDBJ whole genome shotgun (WGS) entry which is preliminary data.</text>
</comment>
<comment type="similarity">
    <text evidence="6">Belongs to the UPF0758 family.</text>
</comment>
<dbReference type="CDD" id="cd08071">
    <property type="entry name" value="MPN_DUF2466"/>
    <property type="match status" value="1"/>
</dbReference>
<dbReference type="PANTHER" id="PTHR30471">
    <property type="entry name" value="DNA REPAIR PROTEIN RADC"/>
    <property type="match status" value="1"/>
</dbReference>
<dbReference type="Pfam" id="PF04002">
    <property type="entry name" value="RadC"/>
    <property type="match status" value="1"/>
</dbReference>
<keyword evidence="3" id="KW-0378">Hydrolase</keyword>
<dbReference type="Pfam" id="PF20582">
    <property type="entry name" value="UPF0758_N"/>
    <property type="match status" value="1"/>
</dbReference>
<dbReference type="InterPro" id="IPR010994">
    <property type="entry name" value="RuvA_2-like"/>
</dbReference>
<keyword evidence="1" id="KW-0645">Protease</keyword>
<dbReference type="PROSITE" id="PS50249">
    <property type="entry name" value="MPN"/>
    <property type="match status" value="1"/>
</dbReference>
<dbReference type="SUPFAM" id="SSF102712">
    <property type="entry name" value="JAB1/MPN domain"/>
    <property type="match status" value="1"/>
</dbReference>
<evidence type="ECO:0000256" key="7">
    <source>
        <dbReference type="SAM" id="MobiDB-lite"/>
    </source>
</evidence>
<feature type="region of interest" description="Disordered" evidence="7">
    <location>
        <begin position="49"/>
        <end position="163"/>
    </location>
</feature>
<dbReference type="SUPFAM" id="SSF47781">
    <property type="entry name" value="RuvA domain 2-like"/>
    <property type="match status" value="1"/>
</dbReference>
<name>A0ABP3QXI8_9PROT</name>
<evidence type="ECO:0000259" key="8">
    <source>
        <dbReference type="PROSITE" id="PS50249"/>
    </source>
</evidence>
<organism evidence="9 10">
    <name type="scientific">Craurococcus roseus</name>
    <dbReference type="NCBI Taxonomy" id="77585"/>
    <lineage>
        <taxon>Bacteria</taxon>
        <taxon>Pseudomonadati</taxon>
        <taxon>Pseudomonadota</taxon>
        <taxon>Alphaproteobacteria</taxon>
        <taxon>Acetobacterales</taxon>
        <taxon>Acetobacteraceae</taxon>
        <taxon>Craurococcus</taxon>
    </lineage>
</organism>
<dbReference type="PANTHER" id="PTHR30471:SF3">
    <property type="entry name" value="UPF0758 PROTEIN YEES-RELATED"/>
    <property type="match status" value="1"/>
</dbReference>
<accession>A0ABP3QXI8</accession>
<dbReference type="InterPro" id="IPR025657">
    <property type="entry name" value="RadC_JAB"/>
</dbReference>
<feature type="region of interest" description="Disordered" evidence="7">
    <location>
        <begin position="1"/>
        <end position="36"/>
    </location>
</feature>
<evidence type="ECO:0000256" key="1">
    <source>
        <dbReference type="ARBA" id="ARBA00022670"/>
    </source>
</evidence>
<keyword evidence="10" id="KW-1185">Reference proteome</keyword>
<feature type="compositionally biased region" description="Pro residues" evidence="7">
    <location>
        <begin position="140"/>
        <end position="153"/>
    </location>
</feature>
<evidence type="ECO:0000256" key="5">
    <source>
        <dbReference type="ARBA" id="ARBA00023049"/>
    </source>
</evidence>
<feature type="compositionally biased region" description="Basic and acidic residues" evidence="7">
    <location>
        <begin position="101"/>
        <end position="128"/>
    </location>
</feature>
<evidence type="ECO:0000256" key="2">
    <source>
        <dbReference type="ARBA" id="ARBA00022723"/>
    </source>
</evidence>
<dbReference type="NCBIfam" id="TIGR00608">
    <property type="entry name" value="radc"/>
    <property type="match status" value="1"/>
</dbReference>
<dbReference type="InterPro" id="IPR046778">
    <property type="entry name" value="UPF0758_N"/>
</dbReference>
<dbReference type="PROSITE" id="PS01302">
    <property type="entry name" value="UPF0758"/>
    <property type="match status" value="1"/>
</dbReference>
<feature type="domain" description="MPN" evidence="8">
    <location>
        <begin position="253"/>
        <end position="375"/>
    </location>
</feature>
<evidence type="ECO:0000313" key="10">
    <source>
        <dbReference type="Proteomes" id="UP001501588"/>
    </source>
</evidence>
<evidence type="ECO:0000256" key="3">
    <source>
        <dbReference type="ARBA" id="ARBA00022801"/>
    </source>
</evidence>
<proteinExistence type="inferred from homology"/>
<evidence type="ECO:0000313" key="9">
    <source>
        <dbReference type="EMBL" id="GAA0597290.1"/>
    </source>
</evidence>
<dbReference type="InterPro" id="IPR001405">
    <property type="entry name" value="UPF0758"/>
</dbReference>
<feature type="compositionally biased region" description="Pro residues" evidence="7">
    <location>
        <begin position="55"/>
        <end position="65"/>
    </location>
</feature>
<evidence type="ECO:0000256" key="6">
    <source>
        <dbReference type="RuleBase" id="RU003797"/>
    </source>
</evidence>
<keyword evidence="4" id="KW-0862">Zinc</keyword>
<dbReference type="InterPro" id="IPR020891">
    <property type="entry name" value="UPF0758_CS"/>
</dbReference>
<dbReference type="NCBIfam" id="NF000642">
    <property type="entry name" value="PRK00024.1"/>
    <property type="match status" value="1"/>
</dbReference>
<protein>
    <recommendedName>
        <fullName evidence="8">MPN domain-containing protein</fullName>
    </recommendedName>
</protein>
<dbReference type="InterPro" id="IPR037518">
    <property type="entry name" value="MPN"/>
</dbReference>
<keyword evidence="5" id="KW-0482">Metalloprotease</keyword>
<reference evidence="10" key="1">
    <citation type="journal article" date="2019" name="Int. J. Syst. Evol. Microbiol.">
        <title>The Global Catalogue of Microorganisms (GCM) 10K type strain sequencing project: providing services to taxonomists for standard genome sequencing and annotation.</title>
        <authorList>
            <consortium name="The Broad Institute Genomics Platform"/>
            <consortium name="The Broad Institute Genome Sequencing Center for Infectious Disease"/>
            <person name="Wu L."/>
            <person name="Ma J."/>
        </authorList>
    </citation>
    <scope>NUCLEOTIDE SEQUENCE [LARGE SCALE GENOMIC DNA]</scope>
    <source>
        <strain evidence="10">JCM 9933</strain>
    </source>
</reference>
<dbReference type="Gene3D" id="3.40.140.10">
    <property type="entry name" value="Cytidine Deaminase, domain 2"/>
    <property type="match status" value="1"/>
</dbReference>
<dbReference type="EMBL" id="BAAAFZ010000063">
    <property type="protein sequence ID" value="GAA0597290.1"/>
    <property type="molecule type" value="Genomic_DNA"/>
</dbReference>